<organism evidence="7 8">
    <name type="scientific">Armillaria tabescens</name>
    <name type="common">Ringless honey mushroom</name>
    <name type="synonym">Agaricus tabescens</name>
    <dbReference type="NCBI Taxonomy" id="1929756"/>
    <lineage>
        <taxon>Eukaryota</taxon>
        <taxon>Fungi</taxon>
        <taxon>Dikarya</taxon>
        <taxon>Basidiomycota</taxon>
        <taxon>Agaricomycotina</taxon>
        <taxon>Agaricomycetes</taxon>
        <taxon>Agaricomycetidae</taxon>
        <taxon>Agaricales</taxon>
        <taxon>Marasmiineae</taxon>
        <taxon>Physalacriaceae</taxon>
        <taxon>Desarmillaria</taxon>
    </lineage>
</organism>
<dbReference type="PANTHER" id="PTHR16932:SF18">
    <property type="entry name" value="INTERFERON, ALPHA-INDUCIBLE PROTEIN 27-LIKE 2"/>
    <property type="match status" value="1"/>
</dbReference>
<evidence type="ECO:0000256" key="4">
    <source>
        <dbReference type="ARBA" id="ARBA00022989"/>
    </source>
</evidence>
<dbReference type="InterPro" id="IPR009311">
    <property type="entry name" value="IFI6/IFI27-like"/>
</dbReference>
<evidence type="ECO:0000313" key="8">
    <source>
        <dbReference type="Proteomes" id="UP001175211"/>
    </source>
</evidence>
<gene>
    <name evidence="7" type="ORF">EV420DRAFT_87591</name>
</gene>
<reference evidence="7" key="1">
    <citation type="submission" date="2023-06" db="EMBL/GenBank/DDBJ databases">
        <authorList>
            <consortium name="Lawrence Berkeley National Laboratory"/>
            <person name="Ahrendt S."/>
            <person name="Sahu N."/>
            <person name="Indic B."/>
            <person name="Wong-Bajracharya J."/>
            <person name="Merenyi Z."/>
            <person name="Ke H.-M."/>
            <person name="Monk M."/>
            <person name="Kocsube S."/>
            <person name="Drula E."/>
            <person name="Lipzen A."/>
            <person name="Balint B."/>
            <person name="Henrissat B."/>
            <person name="Andreopoulos B."/>
            <person name="Martin F.M."/>
            <person name="Harder C.B."/>
            <person name="Rigling D."/>
            <person name="Ford K.L."/>
            <person name="Foster G.D."/>
            <person name="Pangilinan J."/>
            <person name="Papanicolaou A."/>
            <person name="Barry K."/>
            <person name="LaButti K."/>
            <person name="Viragh M."/>
            <person name="Koriabine M."/>
            <person name="Yan M."/>
            <person name="Riley R."/>
            <person name="Champramary S."/>
            <person name="Plett K.L."/>
            <person name="Tsai I.J."/>
            <person name="Slot J."/>
            <person name="Sipos G."/>
            <person name="Plett J."/>
            <person name="Nagy L.G."/>
            <person name="Grigoriev I.V."/>
        </authorList>
    </citation>
    <scope>NUCLEOTIDE SEQUENCE</scope>
    <source>
        <strain evidence="7">CCBAS 213</strain>
    </source>
</reference>
<keyword evidence="4 6" id="KW-1133">Transmembrane helix</keyword>
<evidence type="ECO:0000313" key="7">
    <source>
        <dbReference type="EMBL" id="KAK0470062.1"/>
    </source>
</evidence>
<feature type="transmembrane region" description="Helical" evidence="6">
    <location>
        <begin position="7"/>
        <end position="25"/>
    </location>
</feature>
<keyword evidence="5 6" id="KW-0472">Membrane</keyword>
<proteinExistence type="inferred from homology"/>
<comment type="subcellular location">
    <subcellularLocation>
        <location evidence="1">Membrane</location>
        <topology evidence="1">Multi-pass membrane protein</topology>
    </subcellularLocation>
</comment>
<keyword evidence="3 6" id="KW-0812">Transmembrane</keyword>
<dbReference type="RefSeq" id="XP_060339855.1">
    <property type="nucleotide sequence ID" value="XM_060483835.1"/>
</dbReference>
<name>A0AA39NQM0_ARMTA</name>
<sequence length="101" mass="10358">MPRRRTWIFIGIGAITVAALTPVIVPPILGWFGFGAAGPVAGGMAAGIQSGIGNVAAGSLFAHLQSMAMGGIISAVPYVASGIFGGFVGWAVDRILRWFGW</sequence>
<dbReference type="GO" id="GO:0016020">
    <property type="term" value="C:membrane"/>
    <property type="evidence" value="ECO:0007669"/>
    <property type="project" value="UniProtKB-SubCell"/>
</dbReference>
<feature type="transmembrane region" description="Helical" evidence="6">
    <location>
        <begin position="31"/>
        <end position="56"/>
    </location>
</feature>
<dbReference type="Pfam" id="PF06140">
    <property type="entry name" value="Ifi-6-16"/>
    <property type="match status" value="1"/>
</dbReference>
<keyword evidence="8" id="KW-1185">Reference proteome</keyword>
<accession>A0AA39NQM0</accession>
<dbReference type="PANTHER" id="PTHR16932">
    <property type="entry name" value="INTERFERON ALPHA-INDUCIBLE PROTEIN 27"/>
    <property type="match status" value="1"/>
</dbReference>
<evidence type="ECO:0000256" key="3">
    <source>
        <dbReference type="ARBA" id="ARBA00022692"/>
    </source>
</evidence>
<evidence type="ECO:0000256" key="1">
    <source>
        <dbReference type="ARBA" id="ARBA00004141"/>
    </source>
</evidence>
<comment type="similarity">
    <text evidence="2">Belongs to the IFI6/IFI27 family.</text>
</comment>
<evidence type="ECO:0000256" key="5">
    <source>
        <dbReference type="ARBA" id="ARBA00023136"/>
    </source>
</evidence>
<dbReference type="Gene3D" id="6.10.110.10">
    <property type="match status" value="1"/>
</dbReference>
<feature type="transmembrane region" description="Helical" evidence="6">
    <location>
        <begin position="68"/>
        <end position="92"/>
    </location>
</feature>
<dbReference type="AlphaFoldDB" id="A0AA39NQM0"/>
<dbReference type="GeneID" id="85367383"/>
<comment type="caution">
    <text evidence="7">The sequence shown here is derived from an EMBL/GenBank/DDBJ whole genome shotgun (WGS) entry which is preliminary data.</text>
</comment>
<evidence type="ECO:0000256" key="6">
    <source>
        <dbReference type="SAM" id="Phobius"/>
    </source>
</evidence>
<dbReference type="InterPro" id="IPR038213">
    <property type="entry name" value="IFI6/IFI27-like_sf"/>
</dbReference>
<dbReference type="EMBL" id="JAUEPS010000001">
    <property type="protein sequence ID" value="KAK0470062.1"/>
    <property type="molecule type" value="Genomic_DNA"/>
</dbReference>
<dbReference type="Proteomes" id="UP001175211">
    <property type="component" value="Unassembled WGS sequence"/>
</dbReference>
<evidence type="ECO:0000256" key="2">
    <source>
        <dbReference type="ARBA" id="ARBA00007262"/>
    </source>
</evidence>
<protein>
    <submittedName>
        <fullName evidence="7">Uncharacterized protein</fullName>
    </submittedName>
</protein>